<comment type="caution">
    <text evidence="1">The sequence shown here is derived from an EMBL/GenBank/DDBJ whole genome shotgun (WGS) entry which is preliminary data.</text>
</comment>
<keyword evidence="2" id="KW-1185">Reference proteome</keyword>
<reference evidence="1 2" key="1">
    <citation type="submission" date="2019-05" db="EMBL/GenBank/DDBJ databases">
        <title>Another draft genome of Portunus trituberculatus and its Hox gene families provides insights of decapod evolution.</title>
        <authorList>
            <person name="Jeong J.-H."/>
            <person name="Song I."/>
            <person name="Kim S."/>
            <person name="Choi T."/>
            <person name="Kim D."/>
            <person name="Ryu S."/>
            <person name="Kim W."/>
        </authorList>
    </citation>
    <scope>NUCLEOTIDE SEQUENCE [LARGE SCALE GENOMIC DNA]</scope>
    <source>
        <tissue evidence="1">Muscle</tissue>
    </source>
</reference>
<evidence type="ECO:0000313" key="1">
    <source>
        <dbReference type="EMBL" id="MPC28724.1"/>
    </source>
</evidence>
<dbReference type="Proteomes" id="UP000324222">
    <property type="component" value="Unassembled WGS sequence"/>
</dbReference>
<organism evidence="1 2">
    <name type="scientific">Portunus trituberculatus</name>
    <name type="common">Swimming crab</name>
    <name type="synonym">Neptunus trituberculatus</name>
    <dbReference type="NCBI Taxonomy" id="210409"/>
    <lineage>
        <taxon>Eukaryota</taxon>
        <taxon>Metazoa</taxon>
        <taxon>Ecdysozoa</taxon>
        <taxon>Arthropoda</taxon>
        <taxon>Crustacea</taxon>
        <taxon>Multicrustacea</taxon>
        <taxon>Malacostraca</taxon>
        <taxon>Eumalacostraca</taxon>
        <taxon>Eucarida</taxon>
        <taxon>Decapoda</taxon>
        <taxon>Pleocyemata</taxon>
        <taxon>Brachyura</taxon>
        <taxon>Eubrachyura</taxon>
        <taxon>Portunoidea</taxon>
        <taxon>Portunidae</taxon>
        <taxon>Portuninae</taxon>
        <taxon>Portunus</taxon>
    </lineage>
</organism>
<evidence type="ECO:0000313" key="2">
    <source>
        <dbReference type="Proteomes" id="UP000324222"/>
    </source>
</evidence>
<dbReference type="EMBL" id="VSRR010001955">
    <property type="protein sequence ID" value="MPC28724.1"/>
    <property type="molecule type" value="Genomic_DNA"/>
</dbReference>
<protein>
    <submittedName>
        <fullName evidence="1">Uncharacterized protein</fullName>
    </submittedName>
</protein>
<name>A0A5B7E7K7_PORTR</name>
<gene>
    <name evidence="1" type="ORF">E2C01_021934</name>
</gene>
<dbReference type="AlphaFoldDB" id="A0A5B7E7K7"/>
<accession>A0A5B7E7K7</accession>
<proteinExistence type="predicted"/>
<sequence length="71" mass="7651">MLLLPSTTFSRQQQEIVARYTSQAADTLSHPAFSCQKASHLRSTGRHSPGQEHCGLCCHTPGQASPITAKS</sequence>